<feature type="compositionally biased region" description="Low complexity" evidence="1">
    <location>
        <begin position="211"/>
        <end position="234"/>
    </location>
</feature>
<accession>A0ABN9PDQ3</accession>
<feature type="compositionally biased region" description="Basic and acidic residues" evidence="1">
    <location>
        <begin position="236"/>
        <end position="245"/>
    </location>
</feature>
<protein>
    <recommendedName>
        <fullName evidence="4">Skin secretory protein xP2-like</fullName>
    </recommendedName>
</protein>
<feature type="region of interest" description="Disordered" evidence="1">
    <location>
        <begin position="313"/>
        <end position="363"/>
    </location>
</feature>
<sequence>MNPGCAAKALYPPTARSRRLLCHRAGGSALTRDLQASRTAAVQFSRRVRLSPLRTLPTRAQISQFPVPPPPIAARAAPPSLPRRAAEPATMGSGCGTAKVAPAEATTSPLVMIKPAQGEPISTVVTGTPPAEARGAAGDSQQAGGDAAQTALTPAAAEPGAKESPGPAAAVGGAQPVKPAALAAAEATATDPPAAGAPAAAAATGSTAAAAPSAEPAAAEKAAAAPEPTVAAADRGLGEERRSTEPARPWTALPPRRRPPQPRTPPQRRAWRRSRWLWPRLCRRAPPSRAWRPCCGRGAGGCRRGRCEGQPGRRLGARAGRRGLRPIHGPGAQQEPRPRPGHELGPAGARAGGGPSGLRGSEFGLGTLPRATAASAWDRTGFFLAGVGKCVHYVMSGRLSI</sequence>
<keyword evidence="3" id="KW-1185">Reference proteome</keyword>
<reference evidence="2" key="1">
    <citation type="submission" date="2023-10" db="EMBL/GenBank/DDBJ databases">
        <authorList>
            <person name="Chen Y."/>
            <person name="Shah S."/>
            <person name="Dougan E. K."/>
            <person name="Thang M."/>
            <person name="Chan C."/>
        </authorList>
    </citation>
    <scope>NUCLEOTIDE SEQUENCE [LARGE SCALE GENOMIC DNA]</scope>
</reference>
<evidence type="ECO:0000313" key="2">
    <source>
        <dbReference type="EMBL" id="CAK0788254.1"/>
    </source>
</evidence>
<feature type="region of interest" description="Disordered" evidence="1">
    <location>
        <begin position="211"/>
        <end position="271"/>
    </location>
</feature>
<proteinExistence type="predicted"/>
<comment type="caution">
    <text evidence="2">The sequence shown here is derived from an EMBL/GenBank/DDBJ whole genome shotgun (WGS) entry which is preliminary data.</text>
</comment>
<feature type="compositionally biased region" description="Basic residues" evidence="1">
    <location>
        <begin position="315"/>
        <end position="325"/>
    </location>
</feature>
<evidence type="ECO:0000256" key="1">
    <source>
        <dbReference type="SAM" id="MobiDB-lite"/>
    </source>
</evidence>
<dbReference type="Proteomes" id="UP001189429">
    <property type="component" value="Unassembled WGS sequence"/>
</dbReference>
<evidence type="ECO:0008006" key="4">
    <source>
        <dbReference type="Google" id="ProtNLM"/>
    </source>
</evidence>
<organism evidence="2 3">
    <name type="scientific">Prorocentrum cordatum</name>
    <dbReference type="NCBI Taxonomy" id="2364126"/>
    <lineage>
        <taxon>Eukaryota</taxon>
        <taxon>Sar</taxon>
        <taxon>Alveolata</taxon>
        <taxon>Dinophyceae</taxon>
        <taxon>Prorocentrales</taxon>
        <taxon>Prorocentraceae</taxon>
        <taxon>Prorocentrum</taxon>
    </lineage>
</organism>
<feature type="region of interest" description="Disordered" evidence="1">
    <location>
        <begin position="123"/>
        <end position="173"/>
    </location>
</feature>
<feature type="compositionally biased region" description="Low complexity" evidence="1">
    <location>
        <begin position="133"/>
        <end position="157"/>
    </location>
</feature>
<evidence type="ECO:0000313" key="3">
    <source>
        <dbReference type="Proteomes" id="UP001189429"/>
    </source>
</evidence>
<dbReference type="EMBL" id="CAUYUJ010000015">
    <property type="protein sequence ID" value="CAK0788254.1"/>
    <property type="molecule type" value="Genomic_DNA"/>
</dbReference>
<name>A0ABN9PDQ3_9DINO</name>
<gene>
    <name evidence="2" type="ORF">PCOR1329_LOCUS191</name>
</gene>